<keyword evidence="7" id="KW-1185">Reference proteome</keyword>
<accession>A0ABN8S947</accession>
<dbReference type="Pfam" id="PF00005">
    <property type="entry name" value="ABC_tran"/>
    <property type="match status" value="1"/>
</dbReference>
<keyword evidence="4" id="KW-0067">ATP-binding</keyword>
<dbReference type="InterPro" id="IPR027417">
    <property type="entry name" value="P-loop_NTPase"/>
</dbReference>
<dbReference type="InterPro" id="IPR003593">
    <property type="entry name" value="AAA+_ATPase"/>
</dbReference>
<dbReference type="InterPro" id="IPR050173">
    <property type="entry name" value="ABC_transporter_C-like"/>
</dbReference>
<proteinExistence type="predicted"/>
<evidence type="ECO:0000259" key="5">
    <source>
        <dbReference type="PROSITE" id="PS50893"/>
    </source>
</evidence>
<protein>
    <recommendedName>
        <fullName evidence="5">ABC transporter domain-containing protein</fullName>
    </recommendedName>
</protein>
<dbReference type="Gene3D" id="3.40.50.300">
    <property type="entry name" value="P-loop containing nucleotide triphosphate hydrolases"/>
    <property type="match status" value="1"/>
</dbReference>
<comment type="subcellular location">
    <subcellularLocation>
        <location evidence="1">Vacuole membrane</location>
        <topology evidence="1">Multi-pass membrane protein</topology>
    </subcellularLocation>
</comment>
<reference evidence="6 7" key="1">
    <citation type="submission" date="2022-05" db="EMBL/GenBank/DDBJ databases">
        <authorList>
            <consortium name="Genoscope - CEA"/>
            <person name="William W."/>
        </authorList>
    </citation>
    <scope>NUCLEOTIDE SEQUENCE [LARGE SCALE GENOMIC DNA]</scope>
</reference>
<dbReference type="EMBL" id="CALNXI010002490">
    <property type="protein sequence ID" value="CAH3188237.1"/>
    <property type="molecule type" value="Genomic_DNA"/>
</dbReference>
<evidence type="ECO:0000313" key="7">
    <source>
        <dbReference type="Proteomes" id="UP001159427"/>
    </source>
</evidence>
<dbReference type="PANTHER" id="PTHR24223:SF443">
    <property type="entry name" value="MULTIDRUG-RESISTANCE LIKE PROTEIN 1, ISOFORM I"/>
    <property type="match status" value="1"/>
</dbReference>
<dbReference type="PROSITE" id="PS00211">
    <property type="entry name" value="ABC_TRANSPORTER_1"/>
    <property type="match status" value="1"/>
</dbReference>
<gene>
    <name evidence="6" type="ORF">PEVE_00018288</name>
</gene>
<dbReference type="Proteomes" id="UP001159427">
    <property type="component" value="Unassembled WGS sequence"/>
</dbReference>
<dbReference type="InterPro" id="IPR017871">
    <property type="entry name" value="ABC_transporter-like_CS"/>
</dbReference>
<sequence length="285" mass="31620">MVRMTSELETDLVAVERVKEYSETATEAEWIKPDNRPPDDWPNTGGVVIEEFDLRYREGLPLVLKQINCDVKPGEKIGIVGRTGAGKSSLTLALFRILERAGGRILIDGIDIATIGLQDLRSRLTIIPQDPVLFSGSVRSNLDPFNKHSDEELWKALEVSHLKSFVSGLSDGLQHKITEGGENLSVGQRQLVCLARALLRKSKLLVLDEATAAVDLETDELIQQTIRREFADRSVFTIAHRLNTIMDYDRVLVLDNGAVVEFDSPSNLLSLNGVFKKMAQDANLA</sequence>
<evidence type="ECO:0000313" key="6">
    <source>
        <dbReference type="EMBL" id="CAH3188237.1"/>
    </source>
</evidence>
<evidence type="ECO:0000256" key="4">
    <source>
        <dbReference type="ARBA" id="ARBA00022840"/>
    </source>
</evidence>
<dbReference type="InterPro" id="IPR003439">
    <property type="entry name" value="ABC_transporter-like_ATP-bd"/>
</dbReference>
<feature type="domain" description="ABC transporter" evidence="5">
    <location>
        <begin position="49"/>
        <end position="281"/>
    </location>
</feature>
<dbReference type="PANTHER" id="PTHR24223">
    <property type="entry name" value="ATP-BINDING CASSETTE SUB-FAMILY C"/>
    <property type="match status" value="1"/>
</dbReference>
<dbReference type="SMART" id="SM00382">
    <property type="entry name" value="AAA"/>
    <property type="match status" value="1"/>
</dbReference>
<keyword evidence="3" id="KW-0547">Nucleotide-binding</keyword>
<comment type="caution">
    <text evidence="6">The sequence shown here is derived from an EMBL/GenBank/DDBJ whole genome shotgun (WGS) entry which is preliminary data.</text>
</comment>
<keyword evidence="2" id="KW-0677">Repeat</keyword>
<dbReference type="SUPFAM" id="SSF52540">
    <property type="entry name" value="P-loop containing nucleoside triphosphate hydrolases"/>
    <property type="match status" value="1"/>
</dbReference>
<dbReference type="PROSITE" id="PS50893">
    <property type="entry name" value="ABC_TRANSPORTER_2"/>
    <property type="match status" value="1"/>
</dbReference>
<organism evidence="6 7">
    <name type="scientific">Porites evermanni</name>
    <dbReference type="NCBI Taxonomy" id="104178"/>
    <lineage>
        <taxon>Eukaryota</taxon>
        <taxon>Metazoa</taxon>
        <taxon>Cnidaria</taxon>
        <taxon>Anthozoa</taxon>
        <taxon>Hexacorallia</taxon>
        <taxon>Scleractinia</taxon>
        <taxon>Fungiina</taxon>
        <taxon>Poritidae</taxon>
        <taxon>Porites</taxon>
    </lineage>
</organism>
<dbReference type="CDD" id="cd03244">
    <property type="entry name" value="ABCC_MRP_domain2"/>
    <property type="match status" value="1"/>
</dbReference>
<evidence type="ECO:0000256" key="3">
    <source>
        <dbReference type="ARBA" id="ARBA00022741"/>
    </source>
</evidence>
<name>A0ABN8S947_9CNID</name>
<evidence type="ECO:0000256" key="1">
    <source>
        <dbReference type="ARBA" id="ARBA00004128"/>
    </source>
</evidence>
<evidence type="ECO:0000256" key="2">
    <source>
        <dbReference type="ARBA" id="ARBA00022737"/>
    </source>
</evidence>